<name>A0A0C3DKH1_9AGAM</name>
<evidence type="ECO:0000313" key="2">
    <source>
        <dbReference type="Proteomes" id="UP000053989"/>
    </source>
</evidence>
<reference evidence="2" key="2">
    <citation type="submission" date="2015-01" db="EMBL/GenBank/DDBJ databases">
        <title>Evolutionary Origins and Diversification of the Mycorrhizal Mutualists.</title>
        <authorList>
            <consortium name="DOE Joint Genome Institute"/>
            <consortium name="Mycorrhizal Genomics Consortium"/>
            <person name="Kohler A."/>
            <person name="Kuo A."/>
            <person name="Nagy L.G."/>
            <person name="Floudas D."/>
            <person name="Copeland A."/>
            <person name="Barry K.W."/>
            <person name="Cichocki N."/>
            <person name="Veneault-Fourrey C."/>
            <person name="LaButti K."/>
            <person name="Lindquist E.A."/>
            <person name="Lipzen A."/>
            <person name="Lundell T."/>
            <person name="Morin E."/>
            <person name="Murat C."/>
            <person name="Riley R."/>
            <person name="Ohm R."/>
            <person name="Sun H."/>
            <person name="Tunlid A."/>
            <person name="Henrissat B."/>
            <person name="Grigoriev I.V."/>
            <person name="Hibbett D.S."/>
            <person name="Martin F."/>
        </authorList>
    </citation>
    <scope>NUCLEOTIDE SEQUENCE [LARGE SCALE GENOMIC DNA]</scope>
    <source>
        <strain evidence="2">Foug A</strain>
    </source>
</reference>
<evidence type="ECO:0000313" key="1">
    <source>
        <dbReference type="EMBL" id="KIM61170.1"/>
    </source>
</evidence>
<protein>
    <submittedName>
        <fullName evidence="1">Uncharacterized protein</fullName>
    </submittedName>
</protein>
<proteinExistence type="predicted"/>
<organism evidence="1 2">
    <name type="scientific">Scleroderma citrinum Foug A</name>
    <dbReference type="NCBI Taxonomy" id="1036808"/>
    <lineage>
        <taxon>Eukaryota</taxon>
        <taxon>Fungi</taxon>
        <taxon>Dikarya</taxon>
        <taxon>Basidiomycota</taxon>
        <taxon>Agaricomycotina</taxon>
        <taxon>Agaricomycetes</taxon>
        <taxon>Agaricomycetidae</taxon>
        <taxon>Boletales</taxon>
        <taxon>Sclerodermatineae</taxon>
        <taxon>Sclerodermataceae</taxon>
        <taxon>Scleroderma</taxon>
    </lineage>
</organism>
<keyword evidence="2" id="KW-1185">Reference proteome</keyword>
<dbReference type="EMBL" id="KN822055">
    <property type="protein sequence ID" value="KIM61170.1"/>
    <property type="molecule type" value="Genomic_DNA"/>
</dbReference>
<reference evidence="1 2" key="1">
    <citation type="submission" date="2014-04" db="EMBL/GenBank/DDBJ databases">
        <authorList>
            <consortium name="DOE Joint Genome Institute"/>
            <person name="Kuo A."/>
            <person name="Kohler A."/>
            <person name="Nagy L.G."/>
            <person name="Floudas D."/>
            <person name="Copeland A."/>
            <person name="Barry K.W."/>
            <person name="Cichocki N."/>
            <person name="Veneault-Fourrey C."/>
            <person name="LaButti K."/>
            <person name="Lindquist E.A."/>
            <person name="Lipzen A."/>
            <person name="Lundell T."/>
            <person name="Morin E."/>
            <person name="Murat C."/>
            <person name="Sun H."/>
            <person name="Tunlid A."/>
            <person name="Henrissat B."/>
            <person name="Grigoriev I.V."/>
            <person name="Hibbett D.S."/>
            <person name="Martin F."/>
            <person name="Nordberg H.P."/>
            <person name="Cantor M.N."/>
            <person name="Hua S.X."/>
        </authorList>
    </citation>
    <scope>NUCLEOTIDE SEQUENCE [LARGE SCALE GENOMIC DNA]</scope>
    <source>
        <strain evidence="1 2">Foug A</strain>
    </source>
</reference>
<accession>A0A0C3DKH1</accession>
<dbReference type="InParanoid" id="A0A0C3DKH1"/>
<dbReference type="Proteomes" id="UP000053989">
    <property type="component" value="Unassembled WGS sequence"/>
</dbReference>
<sequence length="154" mass="17629">MPPRYLKTNSQSFAEGLELCQRPDCMTYGLQLQNEECVAGEFNHPAIKMIIIRTIWSPPGKFLDCITITETMTIDPLIAFAATMARWALNNLLLGRELDFDAAFNGCFYDQAVKRIERIWNEGGIQLYHLELLTADILCHTQKLIHHYIPEDIA</sequence>
<dbReference type="AlphaFoldDB" id="A0A0C3DKH1"/>
<dbReference type="HOGENOM" id="CLU_1705307_0_0_1"/>
<gene>
    <name evidence="1" type="ORF">SCLCIDRAFT_9515</name>
</gene>